<organism evidence="2 3">
    <name type="scientific">Hypsibius exemplaris</name>
    <name type="common">Freshwater tardigrade</name>
    <dbReference type="NCBI Taxonomy" id="2072580"/>
    <lineage>
        <taxon>Eukaryota</taxon>
        <taxon>Metazoa</taxon>
        <taxon>Ecdysozoa</taxon>
        <taxon>Tardigrada</taxon>
        <taxon>Eutardigrada</taxon>
        <taxon>Parachela</taxon>
        <taxon>Hypsibioidea</taxon>
        <taxon>Hypsibiidae</taxon>
        <taxon>Hypsibius</taxon>
    </lineage>
</organism>
<evidence type="ECO:0000313" key="2">
    <source>
        <dbReference type="EMBL" id="OWA50511.1"/>
    </source>
</evidence>
<dbReference type="EMBL" id="MTYJ01000194">
    <property type="protein sequence ID" value="OWA50511.1"/>
    <property type="molecule type" value="Genomic_DNA"/>
</dbReference>
<protein>
    <submittedName>
        <fullName evidence="2">Uncharacterized protein</fullName>
    </submittedName>
</protein>
<evidence type="ECO:0000313" key="3">
    <source>
        <dbReference type="Proteomes" id="UP000192578"/>
    </source>
</evidence>
<accession>A0A9X6RKB3</accession>
<dbReference type="AlphaFoldDB" id="A0A9X6RKB3"/>
<feature type="region of interest" description="Disordered" evidence="1">
    <location>
        <begin position="255"/>
        <end position="276"/>
    </location>
</feature>
<gene>
    <name evidence="2" type="ORF">BV898_15024</name>
</gene>
<evidence type="ECO:0000256" key="1">
    <source>
        <dbReference type="SAM" id="MobiDB-lite"/>
    </source>
</evidence>
<reference evidence="3" key="1">
    <citation type="submission" date="2017-01" db="EMBL/GenBank/DDBJ databases">
        <title>Comparative genomics of anhydrobiosis in the tardigrade Hypsibius dujardini.</title>
        <authorList>
            <person name="Yoshida Y."/>
            <person name="Koutsovoulos G."/>
            <person name="Laetsch D."/>
            <person name="Stevens L."/>
            <person name="Kumar S."/>
            <person name="Horikawa D."/>
            <person name="Ishino K."/>
            <person name="Komine S."/>
            <person name="Tomita M."/>
            <person name="Blaxter M."/>
            <person name="Arakawa K."/>
        </authorList>
    </citation>
    <scope>NUCLEOTIDE SEQUENCE [LARGE SCALE GENOMIC DNA]</scope>
    <source>
        <strain evidence="3">Z151</strain>
    </source>
</reference>
<dbReference type="Proteomes" id="UP000192578">
    <property type="component" value="Unassembled WGS sequence"/>
</dbReference>
<proteinExistence type="predicted"/>
<keyword evidence="3" id="KW-1185">Reference proteome</keyword>
<comment type="caution">
    <text evidence="2">The sequence shown here is derived from an EMBL/GenBank/DDBJ whole genome shotgun (WGS) entry which is preliminary data.</text>
</comment>
<name>A0A9X6RKB3_HYPEX</name>
<feature type="compositionally biased region" description="Basic residues" evidence="1">
    <location>
        <begin position="262"/>
        <end position="273"/>
    </location>
</feature>
<sequence>MCTDLGIFYALAEYISHILCPDFDFYSAVVEHQAQVASPSELKYQGGKISRAVATVAVAVTSAVIFEVDGFVASIIKFAKTTVVALDKLNLATFVYSMIWLERATQISKATNYGTIWTAAARKAFSLLPDSENLEESVSALDSSDEQLESEVLSTIPAEQRAPYLTATAKALSFASASGASFVGIFVAKLRLIDIGVNEAIVTQDMLHSVEQKAWLTMSAQQHQQFFTAHFPFLQRLTQALAVVIVEIQAGSMSSQMMGRGGGHRGKERRKGSATRATKNKTCSCGFVVVDLVVLHLVS</sequence>